<protein>
    <recommendedName>
        <fullName evidence="2">C2H2-type domain-containing protein</fullName>
    </recommendedName>
</protein>
<evidence type="ECO:0008006" key="2">
    <source>
        <dbReference type="Google" id="ProtNLM"/>
    </source>
</evidence>
<proteinExistence type="predicted"/>
<reference evidence="1" key="1">
    <citation type="journal article" date="2020" name="Nature">
        <title>Giant virus diversity and host interactions through global metagenomics.</title>
        <authorList>
            <person name="Schulz F."/>
            <person name="Roux S."/>
            <person name="Paez-Espino D."/>
            <person name="Jungbluth S."/>
            <person name="Walsh D.A."/>
            <person name="Denef V.J."/>
            <person name="McMahon K.D."/>
            <person name="Konstantinidis K.T."/>
            <person name="Eloe-Fadrosh E.A."/>
            <person name="Kyrpides N.C."/>
            <person name="Woyke T."/>
        </authorList>
    </citation>
    <scope>NUCLEOTIDE SEQUENCE</scope>
    <source>
        <strain evidence="1">GVMAG-M-3300023179-150</strain>
    </source>
</reference>
<accession>A0A6C0E835</accession>
<evidence type="ECO:0000313" key="1">
    <source>
        <dbReference type="EMBL" id="QHT25286.1"/>
    </source>
</evidence>
<name>A0A6C0E835_9ZZZZ</name>
<sequence length="320" mass="37518">MFPRISYECKACVFRTNNKTLYQRHLETNKHKKNNKDYCIVMDCECGANFKHMSSYYRHRKTCPPSKNIKHSSSSFETPSNDTLKDTFKDGLIETIFKMNQITLDKVVEQQDKNLDKFIKLQETQIETFKEAQKNIKELAVKCGNNTTTTNVQLNNPIINSQKTIQFLNQNLPDMIDMETFIYNYKGDYHLNEEETKTLLESYQLNGVKGYAKCLSFFLKDNCNRQLKDKNIEYPKKISFPLTLTDSNLRSVKIKTENGWDTTTDDQVLSRIIIISNDQVYLHHKTCIYLPETAKNTIITQIKKDNPFQKIKNSFEYIKD</sequence>
<dbReference type="AlphaFoldDB" id="A0A6C0E835"/>
<dbReference type="EMBL" id="MN739763">
    <property type="protein sequence ID" value="QHT25286.1"/>
    <property type="molecule type" value="Genomic_DNA"/>
</dbReference>
<organism evidence="1">
    <name type="scientific">viral metagenome</name>
    <dbReference type="NCBI Taxonomy" id="1070528"/>
    <lineage>
        <taxon>unclassified sequences</taxon>
        <taxon>metagenomes</taxon>
        <taxon>organismal metagenomes</taxon>
    </lineage>
</organism>